<gene>
    <name evidence="1" type="ORF">V7S43_009979</name>
</gene>
<name>A0ABD3FER1_9STRA</name>
<dbReference type="AlphaFoldDB" id="A0ABD3FER1"/>
<protein>
    <submittedName>
        <fullName evidence="1">Uncharacterized protein</fullName>
    </submittedName>
</protein>
<reference evidence="1 2" key="1">
    <citation type="submission" date="2024-09" db="EMBL/GenBank/DDBJ databases">
        <title>Genome sequencing and assembly of Phytophthora oleae, isolate VK10A, causative agent of rot of olive drupes.</title>
        <authorList>
            <person name="Conti Taguali S."/>
            <person name="Riolo M."/>
            <person name="La Spada F."/>
            <person name="Cacciola S.O."/>
            <person name="Dionisio G."/>
        </authorList>
    </citation>
    <scope>NUCLEOTIDE SEQUENCE [LARGE SCALE GENOMIC DNA]</scope>
    <source>
        <strain evidence="1 2">VK10A</strain>
    </source>
</reference>
<comment type="caution">
    <text evidence="1">The sequence shown here is derived from an EMBL/GenBank/DDBJ whole genome shotgun (WGS) entry which is preliminary data.</text>
</comment>
<dbReference type="EMBL" id="JBIMZQ010000022">
    <property type="protein sequence ID" value="KAL3664799.1"/>
    <property type="molecule type" value="Genomic_DNA"/>
</dbReference>
<proteinExistence type="predicted"/>
<sequence>MLGLLRHKTVFLVTHNPDIIARKTLMVSPERMQEHIDIEQEVPARVTMVDQCLLEWPSTGAVSFDKVSFRLK</sequence>
<evidence type="ECO:0000313" key="2">
    <source>
        <dbReference type="Proteomes" id="UP001632037"/>
    </source>
</evidence>
<evidence type="ECO:0000313" key="1">
    <source>
        <dbReference type="EMBL" id="KAL3664799.1"/>
    </source>
</evidence>
<dbReference type="Proteomes" id="UP001632037">
    <property type="component" value="Unassembled WGS sequence"/>
</dbReference>
<organism evidence="1 2">
    <name type="scientific">Phytophthora oleae</name>
    <dbReference type="NCBI Taxonomy" id="2107226"/>
    <lineage>
        <taxon>Eukaryota</taxon>
        <taxon>Sar</taxon>
        <taxon>Stramenopiles</taxon>
        <taxon>Oomycota</taxon>
        <taxon>Peronosporomycetes</taxon>
        <taxon>Peronosporales</taxon>
        <taxon>Peronosporaceae</taxon>
        <taxon>Phytophthora</taxon>
    </lineage>
</organism>
<accession>A0ABD3FER1</accession>
<keyword evidence="2" id="KW-1185">Reference proteome</keyword>